<reference evidence="1" key="1">
    <citation type="submission" date="2020-09" db="EMBL/GenBank/DDBJ databases">
        <title>Draft Genome Sequence of Paenibacillus sp. WST5.</title>
        <authorList>
            <person name="Bao Z."/>
        </authorList>
    </citation>
    <scope>NUCLEOTIDE SEQUENCE</scope>
    <source>
        <strain evidence="1">WST5</strain>
    </source>
</reference>
<name>A0A926QLY1_9BACL</name>
<organism evidence="1 2">
    <name type="scientific">Paenibacillus sedimenti</name>
    <dbReference type="NCBI Taxonomy" id="2770274"/>
    <lineage>
        <taxon>Bacteria</taxon>
        <taxon>Bacillati</taxon>
        <taxon>Bacillota</taxon>
        <taxon>Bacilli</taxon>
        <taxon>Bacillales</taxon>
        <taxon>Paenibacillaceae</taxon>
        <taxon>Paenibacillus</taxon>
    </lineage>
</organism>
<dbReference type="Gene3D" id="1.20.120.450">
    <property type="entry name" value="dinb family like domain"/>
    <property type="match status" value="1"/>
</dbReference>
<dbReference type="SUPFAM" id="SSF109854">
    <property type="entry name" value="DinB/YfiT-like putative metalloenzymes"/>
    <property type="match status" value="1"/>
</dbReference>
<protein>
    <submittedName>
        <fullName evidence="1">DUF1572 family protein</fullName>
    </submittedName>
</protein>
<accession>A0A926QLY1</accession>
<evidence type="ECO:0000313" key="1">
    <source>
        <dbReference type="EMBL" id="MBD0382854.1"/>
    </source>
</evidence>
<dbReference type="InterPro" id="IPR034660">
    <property type="entry name" value="DinB/YfiT-like"/>
</dbReference>
<comment type="caution">
    <text evidence="1">The sequence shown here is derived from an EMBL/GenBank/DDBJ whole genome shotgun (WGS) entry which is preliminary data.</text>
</comment>
<dbReference type="InterPro" id="IPR011466">
    <property type="entry name" value="DUF1572"/>
</dbReference>
<gene>
    <name evidence="1" type="ORF">ICC18_22300</name>
</gene>
<dbReference type="Proteomes" id="UP000650466">
    <property type="component" value="Unassembled WGS sequence"/>
</dbReference>
<dbReference type="RefSeq" id="WP_188176628.1">
    <property type="nucleotide sequence ID" value="NZ_JACVVD010000008.1"/>
</dbReference>
<dbReference type="Pfam" id="PF07609">
    <property type="entry name" value="DUF1572"/>
    <property type="match status" value="1"/>
</dbReference>
<proteinExistence type="predicted"/>
<keyword evidence="2" id="KW-1185">Reference proteome</keyword>
<dbReference type="EMBL" id="JACVVD010000008">
    <property type="protein sequence ID" value="MBD0382854.1"/>
    <property type="molecule type" value="Genomic_DNA"/>
</dbReference>
<evidence type="ECO:0000313" key="2">
    <source>
        <dbReference type="Proteomes" id="UP000650466"/>
    </source>
</evidence>
<dbReference type="AlphaFoldDB" id="A0A926QLY1"/>
<sequence length="178" mass="20549">MLELTKNVLEDMDKQLNRIIKSLNHLDDDLIWKKMKDSTNSIGSLCLHLAGNEYQNLVSAIGNKPFIRERSRREFNSVGDMSRAELESLLLRTRSESCRILSALSEEDLKREVIIQYGLEDWNKMLRVNASENETYEVRVISRLLIQVAAHYGYHAGQIVLLSKLLKDTDENITGQYH</sequence>